<keyword evidence="3" id="KW-1185">Reference proteome</keyword>
<dbReference type="Proteomes" id="UP000765509">
    <property type="component" value="Unassembled WGS sequence"/>
</dbReference>
<dbReference type="EMBL" id="AVOT02013313">
    <property type="protein sequence ID" value="MBW0495840.1"/>
    <property type="molecule type" value="Genomic_DNA"/>
</dbReference>
<evidence type="ECO:0000313" key="2">
    <source>
        <dbReference type="EMBL" id="MBW0495840.1"/>
    </source>
</evidence>
<accession>A0A9Q3D4Z1</accession>
<reference evidence="2" key="1">
    <citation type="submission" date="2021-03" db="EMBL/GenBank/DDBJ databases">
        <title>Draft genome sequence of rust myrtle Austropuccinia psidii MF-1, a brazilian biotype.</title>
        <authorList>
            <person name="Quecine M.C."/>
            <person name="Pachon D.M.R."/>
            <person name="Bonatelli M.L."/>
            <person name="Correr F.H."/>
            <person name="Franceschini L.M."/>
            <person name="Leite T.F."/>
            <person name="Margarido G.R.A."/>
            <person name="Almeida C.A."/>
            <person name="Ferrarezi J.A."/>
            <person name="Labate C.A."/>
        </authorList>
    </citation>
    <scope>NUCLEOTIDE SEQUENCE</scope>
    <source>
        <strain evidence="2">MF-1</strain>
    </source>
</reference>
<evidence type="ECO:0000256" key="1">
    <source>
        <dbReference type="SAM" id="MobiDB-lite"/>
    </source>
</evidence>
<dbReference type="AlphaFoldDB" id="A0A9Q3D4Z1"/>
<gene>
    <name evidence="2" type="ORF">O181_035555</name>
</gene>
<organism evidence="2 3">
    <name type="scientific">Austropuccinia psidii MF-1</name>
    <dbReference type="NCBI Taxonomy" id="1389203"/>
    <lineage>
        <taxon>Eukaryota</taxon>
        <taxon>Fungi</taxon>
        <taxon>Dikarya</taxon>
        <taxon>Basidiomycota</taxon>
        <taxon>Pucciniomycotina</taxon>
        <taxon>Pucciniomycetes</taxon>
        <taxon>Pucciniales</taxon>
        <taxon>Sphaerophragmiaceae</taxon>
        <taxon>Austropuccinia</taxon>
    </lineage>
</organism>
<proteinExistence type="predicted"/>
<feature type="compositionally biased region" description="Polar residues" evidence="1">
    <location>
        <begin position="7"/>
        <end position="27"/>
    </location>
</feature>
<protein>
    <submittedName>
        <fullName evidence="2">Uncharacterized protein</fullName>
    </submittedName>
</protein>
<comment type="caution">
    <text evidence="2">The sequence shown here is derived from an EMBL/GenBank/DDBJ whole genome shotgun (WGS) entry which is preliminary data.</text>
</comment>
<sequence length="80" mass="9173">MPEDISQRYTLQRYNGNQRRMASQQEVQAPGGKGSQNKGKSSHYPSNRRETDPERAYSDSFKLTRSKPTRLPSGLTPFRN</sequence>
<feature type="region of interest" description="Disordered" evidence="1">
    <location>
        <begin position="1"/>
        <end position="80"/>
    </location>
</feature>
<feature type="compositionally biased region" description="Basic and acidic residues" evidence="1">
    <location>
        <begin position="47"/>
        <end position="57"/>
    </location>
</feature>
<evidence type="ECO:0000313" key="3">
    <source>
        <dbReference type="Proteomes" id="UP000765509"/>
    </source>
</evidence>
<name>A0A9Q3D4Z1_9BASI</name>